<evidence type="ECO:0000313" key="3">
    <source>
        <dbReference type="EMBL" id="AAN64238.1"/>
    </source>
</evidence>
<dbReference type="PRINTS" id="PR00081">
    <property type="entry name" value="GDHRDH"/>
</dbReference>
<evidence type="ECO:0000313" key="4">
    <source>
        <dbReference type="EMBL" id="AAR05958.1"/>
    </source>
</evidence>
<dbReference type="AlphaFoldDB" id="Q8GDE6"/>
<keyword evidence="2" id="KW-0560">Oxidoreductase</keyword>
<proteinExistence type="inferred from homology"/>
<evidence type="ECO:0000256" key="1">
    <source>
        <dbReference type="ARBA" id="ARBA00006484"/>
    </source>
</evidence>
<sequence length="250" mass="25786">MSNRMAGKVALVTGAASGLGAAQARLFAKEGAKVVVADLNVEMGNKVVAEIQESGGEALFVRLDITDAASWAGAVEAAVGAFGKLTTLSNTAGIIHGAMIQDETLEGWSKMIAVNQTALFLGLKIVAPEIAKSGNGAILNISSLVSVICEPGLISYAATKSAVRAMTKVAALEYVGQGVRVNTIVPGGVKTPIQANVTPEQVEWYKAQIPMGDLGEPNDIAYGALYLLSDEAKYVTGTELFIDGGWSSAA</sequence>
<dbReference type="GO" id="GO:0016491">
    <property type="term" value="F:oxidoreductase activity"/>
    <property type="evidence" value="ECO:0007669"/>
    <property type="project" value="UniProtKB-KW"/>
</dbReference>
<dbReference type="FunFam" id="3.40.50.720:FF:000084">
    <property type="entry name" value="Short-chain dehydrogenase reductase"/>
    <property type="match status" value="1"/>
</dbReference>
<evidence type="ECO:0000256" key="2">
    <source>
        <dbReference type="ARBA" id="ARBA00023002"/>
    </source>
</evidence>
<reference evidence="4" key="2">
    <citation type="journal article" date="2004" name="J. Bacteriol.">
        <title>Organization of lin genes and IS6100 among different strains of hexachlorocyclohexane-degrading Sphingomonas paucimobilis: evidence for horizontal gene transfer.</title>
        <authorList>
            <person name="Dogra C."/>
            <person name="Raina V."/>
            <person name="Pal R."/>
            <person name="Suar M."/>
            <person name="Lal S."/>
            <person name="Gartemann K.H."/>
            <person name="Holliger C."/>
            <person name="van der Meer J.R."/>
            <person name="Lal R."/>
        </authorList>
    </citation>
    <scope>NUCLEOTIDE SEQUENCE</scope>
    <source>
        <strain evidence="4">B90A</strain>
    </source>
</reference>
<dbReference type="PANTHER" id="PTHR24321:SF15">
    <property type="entry name" value="OXIDOREDUCTASE UCPA"/>
    <property type="match status" value="1"/>
</dbReference>
<dbReference type="InterPro" id="IPR002347">
    <property type="entry name" value="SDR_fam"/>
</dbReference>
<name>Q8GDE6_SPHPI</name>
<dbReference type="InterPro" id="IPR020904">
    <property type="entry name" value="Sc_DH/Rdtase_CS"/>
</dbReference>
<dbReference type="EMBL" id="AY150579">
    <property type="protein sequence ID" value="AAN64238.1"/>
    <property type="molecule type" value="Genomic_DNA"/>
</dbReference>
<gene>
    <name evidence="4" type="primary">linX2</name>
</gene>
<comment type="similarity">
    <text evidence="1">Belongs to the short-chain dehydrogenases/reductases (SDR) family.</text>
</comment>
<dbReference type="NCBIfam" id="NF005559">
    <property type="entry name" value="PRK07231.1"/>
    <property type="match status" value="1"/>
</dbReference>
<dbReference type="PANTHER" id="PTHR24321">
    <property type="entry name" value="DEHYDROGENASES, SHORT CHAIN"/>
    <property type="match status" value="1"/>
</dbReference>
<dbReference type="SUPFAM" id="SSF51735">
    <property type="entry name" value="NAD(P)-binding Rossmann-fold domains"/>
    <property type="match status" value="1"/>
</dbReference>
<reference evidence="3" key="1">
    <citation type="journal article" date="2002" name="Appl. Environ. Microbiol.">
        <title>Cloning and characterization of lin genes responsible for the degradation of hexachlorocyclohexane isomers by Sphingomonas paucimobilis strain B90.</title>
        <authorList>
            <person name="Kumari R."/>
            <person name="Subudhi S."/>
            <person name="Suar M."/>
            <person name="Dhingra G."/>
            <person name="Raina V."/>
            <person name="Dogra C."/>
            <person name="Lal S."/>
            <person name="Van Der Meer J.R."/>
            <person name="Holliger C."/>
            <person name="Lal R."/>
        </authorList>
    </citation>
    <scope>NUCLEOTIDE SEQUENCE</scope>
    <source>
        <strain evidence="3">B90</strain>
    </source>
</reference>
<dbReference type="InterPro" id="IPR036291">
    <property type="entry name" value="NAD(P)-bd_dom_sf"/>
</dbReference>
<accession>Q8GDE6</accession>
<dbReference type="PROSITE" id="PS00061">
    <property type="entry name" value="ADH_SHORT"/>
    <property type="match status" value="1"/>
</dbReference>
<organism evidence="3">
    <name type="scientific">Sphingomonas paucimobilis</name>
    <name type="common">Pseudomonas paucimobilis</name>
    <dbReference type="NCBI Taxonomy" id="13689"/>
    <lineage>
        <taxon>Bacteria</taxon>
        <taxon>Pseudomonadati</taxon>
        <taxon>Pseudomonadota</taxon>
        <taxon>Alphaproteobacteria</taxon>
        <taxon>Sphingomonadales</taxon>
        <taxon>Sphingomonadaceae</taxon>
        <taxon>Sphingomonas</taxon>
    </lineage>
</organism>
<dbReference type="PRINTS" id="PR00080">
    <property type="entry name" value="SDRFAMILY"/>
</dbReference>
<protein>
    <submittedName>
        <fullName evidence="4">LinX2</fullName>
    </submittedName>
    <submittedName>
        <fullName evidence="3">ORFUP</fullName>
    </submittedName>
</protein>
<dbReference type="Gene3D" id="3.40.50.720">
    <property type="entry name" value="NAD(P)-binding Rossmann-like Domain"/>
    <property type="match status" value="1"/>
</dbReference>
<dbReference type="EMBL" id="AY331258">
    <property type="protein sequence ID" value="AAR05958.1"/>
    <property type="molecule type" value="Genomic_DNA"/>
</dbReference>
<dbReference type="Pfam" id="PF13561">
    <property type="entry name" value="adh_short_C2"/>
    <property type="match status" value="1"/>
</dbReference>